<reference evidence="1 2" key="1">
    <citation type="submission" date="2018-11" db="EMBL/GenBank/DDBJ databases">
        <authorList>
            <consortium name="Pathogen Informatics"/>
        </authorList>
    </citation>
    <scope>NUCLEOTIDE SEQUENCE [LARGE SCALE GENOMIC DNA]</scope>
</reference>
<gene>
    <name evidence="1" type="ORF">DILT_LOCUS4135</name>
</gene>
<name>A0A3P6TJ55_DIBLA</name>
<organism evidence="1 2">
    <name type="scientific">Dibothriocephalus latus</name>
    <name type="common">Fish tapeworm</name>
    <name type="synonym">Diphyllobothrium latum</name>
    <dbReference type="NCBI Taxonomy" id="60516"/>
    <lineage>
        <taxon>Eukaryota</taxon>
        <taxon>Metazoa</taxon>
        <taxon>Spiralia</taxon>
        <taxon>Lophotrochozoa</taxon>
        <taxon>Platyhelminthes</taxon>
        <taxon>Cestoda</taxon>
        <taxon>Eucestoda</taxon>
        <taxon>Diphyllobothriidea</taxon>
        <taxon>Diphyllobothriidae</taxon>
        <taxon>Dibothriocephalus</taxon>
    </lineage>
</organism>
<evidence type="ECO:0000313" key="1">
    <source>
        <dbReference type="EMBL" id="VDK88056.1"/>
    </source>
</evidence>
<keyword evidence="2" id="KW-1185">Reference proteome</keyword>
<evidence type="ECO:0000313" key="2">
    <source>
        <dbReference type="Proteomes" id="UP000281553"/>
    </source>
</evidence>
<dbReference type="OrthoDB" id="6293457at2759"/>
<proteinExistence type="predicted"/>
<dbReference type="InterPro" id="IPR036280">
    <property type="entry name" value="Multihaem_cyt_sf"/>
</dbReference>
<sequence length="111" mass="12991">MQWQIIVTSHKNFTWIVQMNNTKDCRKCYYDNEAEPFEDMAACKACHVPFLPQIESEPGCRDCLDEDKADRKACYKCFLHMKHKVSAAICLLHAEVQVKLDRLHLYLKGKL</sequence>
<dbReference type="Proteomes" id="UP000281553">
    <property type="component" value="Unassembled WGS sequence"/>
</dbReference>
<dbReference type="EMBL" id="UYRU01044890">
    <property type="protein sequence ID" value="VDK88056.1"/>
    <property type="molecule type" value="Genomic_DNA"/>
</dbReference>
<accession>A0A3P6TJ55</accession>
<protein>
    <submittedName>
        <fullName evidence="1">Uncharacterized protein</fullName>
    </submittedName>
</protein>
<dbReference type="AlphaFoldDB" id="A0A3P6TJ55"/>
<dbReference type="SUPFAM" id="SSF48695">
    <property type="entry name" value="Multiheme cytochromes"/>
    <property type="match status" value="1"/>
</dbReference>